<accession>A0ABM5N5J1</accession>
<feature type="domain" description="DUF5723" evidence="2">
    <location>
        <begin position="38"/>
        <end position="460"/>
    </location>
</feature>
<name>A0ABM5N5J1_EMTOG</name>
<protein>
    <recommendedName>
        <fullName evidence="2">DUF5723 domain-containing protein</fullName>
    </recommendedName>
</protein>
<keyword evidence="4" id="KW-1185">Reference proteome</keyword>
<gene>
    <name evidence="3" type="ordered locus">Emtol_3657</name>
</gene>
<organism evidence="3 4">
    <name type="scientific">Emticicia oligotrophica (strain DSM 17448 / CIP 109782 / MTCC 6937 / GPTSA100-15)</name>
    <dbReference type="NCBI Taxonomy" id="929562"/>
    <lineage>
        <taxon>Bacteria</taxon>
        <taxon>Pseudomonadati</taxon>
        <taxon>Bacteroidota</taxon>
        <taxon>Cytophagia</taxon>
        <taxon>Cytophagales</taxon>
        <taxon>Leadbetterellaceae</taxon>
        <taxon>Emticicia</taxon>
    </lineage>
</organism>
<sequence length="525" mass="59155">MRILFCLFFLTISTSYAQQWLGISSSNYSGTYGIYNNPANIADSRYKFFMNFAGANADVINNYASWAAPFSIVGLMTRTVPNRYLAPSGLPIFSLSYIKEKTNISNVTSFASIDIKGPSLMYNFSKYKFSIGLTSRVRVLTNLNNTTPDVAHILVKTTFDPNIFGVRQDNSHFSMNTNGFAEMGLTIGAVIKEQEQDFFKIGLTAKRLNGLFNVHLLADNLDYVIDANALRPLRQDLFFYKAQGIYGTTSGDALRNFSFTPNWLFGNLAAGTGYGIDIGGVYEYRPDFYKYDIKLKGKWSMDGTKNKYLYRLGFALLDVGSIHYNNPAYVKQVGINKPNVYVAPETFSKIDSPDKFYHQMNDAFNIAPASYTSDFTVVLPMALSTNFDYKYSEKIYINASWIQSLRNPKVLGMNQPSLIALTPRFETKWIDVAAPIALQNGYRNLTIGLMGRFGPLFIGTENLGGVLNIAKPNGINFYMGLFLPLFMKLPDSPNGCYVETTSGLKHELRELFKKNKQKRKWNKVR</sequence>
<evidence type="ECO:0000259" key="2">
    <source>
        <dbReference type="Pfam" id="PF18990"/>
    </source>
</evidence>
<proteinExistence type="predicted"/>
<reference evidence="3 4" key="1">
    <citation type="submission" date="2011-07" db="EMBL/GenBank/DDBJ databases">
        <title>The complete genome of chromosome of Emticicia oligotrophica DSM 17448.</title>
        <authorList>
            <consortium name="US DOE Joint Genome Institute (JGI-PGF)"/>
            <person name="Lucas S."/>
            <person name="Han J."/>
            <person name="Lapidus A."/>
            <person name="Bruce D."/>
            <person name="Goodwin L."/>
            <person name="Pitluck S."/>
            <person name="Peters L."/>
            <person name="Kyrpides N."/>
            <person name="Mavromatis K."/>
            <person name="Ivanova N."/>
            <person name="Ovchinnikova G."/>
            <person name="Teshima H."/>
            <person name="Detter J.C."/>
            <person name="Tapia R."/>
            <person name="Han C."/>
            <person name="Land M."/>
            <person name="Hauser L."/>
            <person name="Markowitz V."/>
            <person name="Cheng J.-F."/>
            <person name="Hugenholtz P."/>
            <person name="Woyke T."/>
            <person name="Wu D."/>
            <person name="Tindall B."/>
            <person name="Pomrenke H."/>
            <person name="Brambilla E."/>
            <person name="Klenk H.-P."/>
            <person name="Eisen J.A."/>
        </authorList>
    </citation>
    <scope>NUCLEOTIDE SEQUENCE [LARGE SCALE GENOMIC DNA]</scope>
    <source>
        <strain evidence="3 4">DSM 17448</strain>
    </source>
</reference>
<keyword evidence="1" id="KW-0732">Signal</keyword>
<evidence type="ECO:0000313" key="4">
    <source>
        <dbReference type="Proteomes" id="UP000002875"/>
    </source>
</evidence>
<dbReference type="RefSeq" id="WP_015030472.1">
    <property type="nucleotide sequence ID" value="NC_018748.1"/>
</dbReference>
<feature type="chain" id="PRO_5045351690" description="DUF5723 domain-containing protein" evidence="1">
    <location>
        <begin position="18"/>
        <end position="525"/>
    </location>
</feature>
<dbReference type="InterPro" id="IPR043781">
    <property type="entry name" value="DUF5723"/>
</dbReference>
<evidence type="ECO:0000256" key="1">
    <source>
        <dbReference type="SAM" id="SignalP"/>
    </source>
</evidence>
<dbReference type="EMBL" id="CP002961">
    <property type="protein sequence ID" value="AFK04783.1"/>
    <property type="molecule type" value="Genomic_DNA"/>
</dbReference>
<dbReference type="Pfam" id="PF18990">
    <property type="entry name" value="DUF5723"/>
    <property type="match status" value="1"/>
</dbReference>
<dbReference type="Proteomes" id="UP000002875">
    <property type="component" value="Chromosome"/>
</dbReference>
<feature type="signal peptide" evidence="1">
    <location>
        <begin position="1"/>
        <end position="17"/>
    </location>
</feature>
<evidence type="ECO:0000313" key="3">
    <source>
        <dbReference type="EMBL" id="AFK04783.1"/>
    </source>
</evidence>